<feature type="domain" description="Flagellin C-terminal" evidence="6">
    <location>
        <begin position="217"/>
        <end position="296"/>
    </location>
</feature>
<dbReference type="Proteomes" id="UP000308038">
    <property type="component" value="Unassembled WGS sequence"/>
</dbReference>
<comment type="subcellular location">
    <subcellularLocation>
        <location evidence="3">Secreted</location>
    </subcellularLocation>
    <subcellularLocation>
        <location evidence="3">Bacterial flagellum</location>
    </subcellularLocation>
</comment>
<dbReference type="RefSeq" id="WP_136450750.1">
    <property type="nucleotide sequence ID" value="NZ_SSTI01000002.1"/>
</dbReference>
<evidence type="ECO:0000256" key="1">
    <source>
        <dbReference type="ARBA" id="ARBA00005709"/>
    </source>
</evidence>
<dbReference type="InterPro" id="IPR001029">
    <property type="entry name" value="Flagellin_N"/>
</dbReference>
<proteinExistence type="inferred from homology"/>
<dbReference type="Gene3D" id="1.20.1330.10">
    <property type="entry name" value="f41 fragment of flagellin, N-terminal domain"/>
    <property type="match status" value="1"/>
</dbReference>
<feature type="coiled-coil region" evidence="4">
    <location>
        <begin position="11"/>
        <end position="38"/>
    </location>
</feature>
<dbReference type="SUPFAM" id="SSF64518">
    <property type="entry name" value="Phase 1 flagellin"/>
    <property type="match status" value="1"/>
</dbReference>
<dbReference type="InterPro" id="IPR001492">
    <property type="entry name" value="Flagellin"/>
</dbReference>
<keyword evidence="4" id="KW-0175">Coiled coil</keyword>
<evidence type="ECO:0000313" key="7">
    <source>
        <dbReference type="EMBL" id="THG41599.1"/>
    </source>
</evidence>
<evidence type="ECO:0000259" key="5">
    <source>
        <dbReference type="Pfam" id="PF00669"/>
    </source>
</evidence>
<reference evidence="7 8" key="1">
    <citation type="submission" date="2019-04" db="EMBL/GenBank/DDBJ databases">
        <title>Microbes associate with the intestines of laboratory mice.</title>
        <authorList>
            <person name="Navarre W."/>
            <person name="Wong E."/>
            <person name="Huang K.C."/>
            <person name="Tropini C."/>
            <person name="Ng K."/>
            <person name="Yu B."/>
        </authorList>
    </citation>
    <scope>NUCLEOTIDE SEQUENCE [LARGE SCALE GENOMIC DNA]</scope>
    <source>
        <strain evidence="7 8">NM83_B4-11</strain>
    </source>
</reference>
<dbReference type="Pfam" id="PF00700">
    <property type="entry name" value="Flagellin_C"/>
    <property type="match status" value="1"/>
</dbReference>
<keyword evidence="8" id="KW-1185">Reference proteome</keyword>
<evidence type="ECO:0000259" key="6">
    <source>
        <dbReference type="Pfam" id="PF00700"/>
    </source>
</evidence>
<dbReference type="PANTHER" id="PTHR42792:SF1">
    <property type="entry name" value="FLAGELLAR HOOK-ASSOCIATED PROTEIN 3"/>
    <property type="match status" value="1"/>
</dbReference>
<gene>
    <name evidence="7" type="ORF">E5988_03590</name>
</gene>
<keyword evidence="2 3" id="KW-0975">Bacterial flagellum</keyword>
<feature type="domain" description="Flagellin N-terminal" evidence="5">
    <location>
        <begin position="6"/>
        <end position="138"/>
    </location>
</feature>
<name>A0ABY2QNL8_9SPHN</name>
<comment type="function">
    <text evidence="3">Flagellin is the subunit protein which polymerizes to form the filaments of bacterial flagella.</text>
</comment>
<dbReference type="EMBL" id="SSTI01000002">
    <property type="protein sequence ID" value="THG41599.1"/>
    <property type="molecule type" value="Genomic_DNA"/>
</dbReference>
<accession>A0ABY2QNL8</accession>
<evidence type="ECO:0000313" key="8">
    <source>
        <dbReference type="Proteomes" id="UP000308038"/>
    </source>
</evidence>
<comment type="similarity">
    <text evidence="1 3">Belongs to the bacterial flagellin family.</text>
</comment>
<evidence type="ECO:0000256" key="4">
    <source>
        <dbReference type="SAM" id="Coils"/>
    </source>
</evidence>
<dbReference type="InterPro" id="IPR046358">
    <property type="entry name" value="Flagellin_C"/>
</dbReference>
<comment type="caution">
    <text evidence="7">The sequence shown here is derived from an EMBL/GenBank/DDBJ whole genome shotgun (WGS) entry which is preliminary data.</text>
</comment>
<evidence type="ECO:0000256" key="2">
    <source>
        <dbReference type="ARBA" id="ARBA00023143"/>
    </source>
</evidence>
<keyword evidence="3" id="KW-0964">Secreted</keyword>
<protein>
    <recommendedName>
        <fullName evidence="3">Flagellin</fullName>
    </recommendedName>
</protein>
<dbReference type="Pfam" id="PF00669">
    <property type="entry name" value="Flagellin_N"/>
    <property type="match status" value="1"/>
</dbReference>
<dbReference type="PANTHER" id="PTHR42792">
    <property type="entry name" value="FLAGELLIN"/>
    <property type="match status" value="1"/>
</dbReference>
<organism evidence="7 8">
    <name type="scientific">Sphingomonas olei</name>
    <dbReference type="NCBI Taxonomy" id="1886787"/>
    <lineage>
        <taxon>Bacteria</taxon>
        <taxon>Pseudomonadati</taxon>
        <taxon>Pseudomonadota</taxon>
        <taxon>Alphaproteobacteria</taxon>
        <taxon>Sphingomonadales</taxon>
        <taxon>Sphingomonadaceae</taxon>
        <taxon>Sphingomonas</taxon>
    </lineage>
</organism>
<evidence type="ECO:0000256" key="3">
    <source>
        <dbReference type="RuleBase" id="RU362073"/>
    </source>
</evidence>
<sequence>MSVNLSTNQFYNRSSASMQKLQAQFDRLNEQVATGKKLLAPSDDSVGYQRLQVINRANVDGTQDAANVKLAQATLQQAGTNLSSITERLQRASELVIQGRNGTNSPAAKQVIATELDSIMESIVALANGKDARGLPLFGGKDDGAAVTPGAAGALTFADGKAAPIPIGDGQSVEVTVNAREFLSVKDGDDLGTAMAAIIAALRGDQPIPDEAVDTLGTIGDQVTAMQTSLGAREVRVDLQLAQLKTSADDRELVRTDIEDADPTETIVQLQKTMTILQATQASFSKLSSLSLFDYLR</sequence>